<dbReference type="InterPro" id="IPR023214">
    <property type="entry name" value="HAD_sf"/>
</dbReference>
<dbReference type="PANTHER" id="PTHR31284:SF10">
    <property type="entry name" value="ACID PHOSPHATASE-LIKE PROTEIN"/>
    <property type="match status" value="1"/>
</dbReference>
<dbReference type="STRING" id="418495.SAMN05216215_10444"/>
<reference evidence="4" key="1">
    <citation type="submission" date="2016-10" db="EMBL/GenBank/DDBJ databases">
        <authorList>
            <person name="Varghese N."/>
            <person name="Submissions S."/>
        </authorList>
    </citation>
    <scope>NUCLEOTIDE SEQUENCE [LARGE SCALE GENOMIC DNA]</scope>
    <source>
        <strain evidence="4">CGMCC 4.3530</strain>
    </source>
</reference>
<dbReference type="InterPro" id="IPR036412">
    <property type="entry name" value="HAD-like_sf"/>
</dbReference>
<evidence type="ECO:0000256" key="1">
    <source>
        <dbReference type="ARBA" id="ARBA00022729"/>
    </source>
</evidence>
<keyword evidence="4" id="KW-1185">Reference proteome</keyword>
<dbReference type="PROSITE" id="PS51257">
    <property type="entry name" value="PROKAR_LIPOPROTEIN"/>
    <property type="match status" value="1"/>
</dbReference>
<organism evidence="3 4">
    <name type="scientific">Saccharopolyspora shandongensis</name>
    <dbReference type="NCBI Taxonomy" id="418495"/>
    <lineage>
        <taxon>Bacteria</taxon>
        <taxon>Bacillati</taxon>
        <taxon>Actinomycetota</taxon>
        <taxon>Actinomycetes</taxon>
        <taxon>Pseudonocardiales</taxon>
        <taxon>Pseudonocardiaceae</taxon>
        <taxon>Saccharopolyspora</taxon>
    </lineage>
</organism>
<dbReference type="OrthoDB" id="193314at2"/>
<accession>A0A1H3PU29</accession>
<dbReference type="Pfam" id="PF03767">
    <property type="entry name" value="Acid_phosphat_B"/>
    <property type="match status" value="1"/>
</dbReference>
<dbReference type="InterPro" id="IPR005519">
    <property type="entry name" value="Acid_phosphat_B-like"/>
</dbReference>
<dbReference type="AlphaFoldDB" id="A0A1H3PU29"/>
<dbReference type="PANTHER" id="PTHR31284">
    <property type="entry name" value="ACID PHOSPHATASE-LIKE PROTEIN"/>
    <property type="match status" value="1"/>
</dbReference>
<dbReference type="RefSeq" id="WP_093273604.1">
    <property type="nucleotide sequence ID" value="NZ_FNOK01000044.1"/>
</dbReference>
<keyword evidence="1 2" id="KW-0732">Signal</keyword>
<evidence type="ECO:0000256" key="2">
    <source>
        <dbReference type="SAM" id="SignalP"/>
    </source>
</evidence>
<feature type="signal peptide" evidence="2">
    <location>
        <begin position="1"/>
        <end position="29"/>
    </location>
</feature>
<dbReference type="SUPFAM" id="SSF56784">
    <property type="entry name" value="HAD-like"/>
    <property type="match status" value="1"/>
</dbReference>
<evidence type="ECO:0000313" key="4">
    <source>
        <dbReference type="Proteomes" id="UP000199529"/>
    </source>
</evidence>
<sequence length="234" mass="25476">MSDRKSAAFPGIVSSFALLGVLATGCAAAQGAEGVKAEPAPNLTDVKRSIVDYHDSGRWEADIVAADRRGQDYLARRLSEGVPKPAIVLDIDDTSVSTYEYELGIGFGFEQESSDEFVLARGPVGIPATRELARFADFQGVAVFFVTGRRENPEMREASLLDLREEGFPEPAALYLRPTDDHEPLMVPYKSGARADIERQGYRIVLSVGDQESDLAGGHAERGVKLPNPMYELN</sequence>
<dbReference type="Proteomes" id="UP000199529">
    <property type="component" value="Unassembled WGS sequence"/>
</dbReference>
<name>A0A1H3PU29_9PSEU</name>
<dbReference type="EMBL" id="FNOK01000044">
    <property type="protein sequence ID" value="SDZ04812.1"/>
    <property type="molecule type" value="Genomic_DNA"/>
</dbReference>
<evidence type="ECO:0000313" key="3">
    <source>
        <dbReference type="EMBL" id="SDZ04812.1"/>
    </source>
</evidence>
<protein>
    <submittedName>
        <fullName evidence="3">Predicted secreted acid phosphatase</fullName>
    </submittedName>
</protein>
<dbReference type="Gene3D" id="3.40.50.1000">
    <property type="entry name" value="HAD superfamily/HAD-like"/>
    <property type="match status" value="1"/>
</dbReference>
<feature type="chain" id="PRO_5011615993" evidence="2">
    <location>
        <begin position="30"/>
        <end position="234"/>
    </location>
</feature>
<proteinExistence type="predicted"/>
<gene>
    <name evidence="3" type="ORF">SAMN05216215_10444</name>
</gene>